<gene>
    <name evidence="2" type="ORF">GP486_005773</name>
</gene>
<feature type="region of interest" description="Disordered" evidence="1">
    <location>
        <begin position="178"/>
        <end position="200"/>
    </location>
</feature>
<reference evidence="2" key="1">
    <citation type="submission" date="2021-03" db="EMBL/GenBank/DDBJ databases">
        <title>Comparative genomics and phylogenomic investigation of the class Geoglossomycetes provide insights into ecological specialization and systematics.</title>
        <authorList>
            <person name="Melie T."/>
            <person name="Pirro S."/>
            <person name="Miller A.N."/>
            <person name="Quandt A."/>
        </authorList>
    </citation>
    <scope>NUCLEOTIDE SEQUENCE</scope>
    <source>
        <strain evidence="2">CAQ_001_2017</strain>
    </source>
</reference>
<organism evidence="2 3">
    <name type="scientific">Trichoglossum hirsutum</name>
    <dbReference type="NCBI Taxonomy" id="265104"/>
    <lineage>
        <taxon>Eukaryota</taxon>
        <taxon>Fungi</taxon>
        <taxon>Dikarya</taxon>
        <taxon>Ascomycota</taxon>
        <taxon>Pezizomycotina</taxon>
        <taxon>Geoglossomycetes</taxon>
        <taxon>Geoglossales</taxon>
        <taxon>Geoglossaceae</taxon>
        <taxon>Trichoglossum</taxon>
    </lineage>
</organism>
<feature type="region of interest" description="Disordered" evidence="1">
    <location>
        <begin position="1"/>
        <end position="100"/>
    </location>
</feature>
<dbReference type="Proteomes" id="UP000750711">
    <property type="component" value="Unassembled WGS sequence"/>
</dbReference>
<accession>A0A9P8RM29</accession>
<evidence type="ECO:0000256" key="1">
    <source>
        <dbReference type="SAM" id="MobiDB-lite"/>
    </source>
</evidence>
<feature type="compositionally biased region" description="Polar residues" evidence="1">
    <location>
        <begin position="21"/>
        <end position="31"/>
    </location>
</feature>
<dbReference type="AlphaFoldDB" id="A0A9P8RM29"/>
<comment type="caution">
    <text evidence="2">The sequence shown here is derived from an EMBL/GenBank/DDBJ whole genome shotgun (WGS) entry which is preliminary data.</text>
</comment>
<proteinExistence type="predicted"/>
<dbReference type="EMBL" id="JAGHQM010001148">
    <property type="protein sequence ID" value="KAH0556298.1"/>
    <property type="molecule type" value="Genomic_DNA"/>
</dbReference>
<evidence type="ECO:0000313" key="3">
    <source>
        <dbReference type="Proteomes" id="UP000750711"/>
    </source>
</evidence>
<sequence length="211" mass="22801">MDSQIPGPTSTSSALDRGVTDGSTSLNANSASKRHRSINASGASTKPPWNAGPGWNGRQIRRQQATIRLPPAILNSFSDPASSSESEDLDMPSTPSDSCSLEHLSHVQPLQQGQLHINPNRFVTQVARLKHIPIRPTSPTEIEWLWQQVRTFNECPTEEYTDSYSGSVSDQLIYGHGSTAARSKDKNSHDAASNQKGGYPVGVVISLDPKG</sequence>
<keyword evidence="3" id="KW-1185">Reference proteome</keyword>
<evidence type="ECO:0000313" key="2">
    <source>
        <dbReference type="EMBL" id="KAH0556298.1"/>
    </source>
</evidence>
<protein>
    <submittedName>
        <fullName evidence="2">Uncharacterized protein</fullName>
    </submittedName>
</protein>
<feature type="compositionally biased region" description="Polar residues" evidence="1">
    <location>
        <begin position="1"/>
        <end position="14"/>
    </location>
</feature>
<name>A0A9P8RM29_9PEZI</name>